<dbReference type="PRINTS" id="PR01024">
    <property type="entry name" value="NEUROKININ1R"/>
</dbReference>
<dbReference type="InterPro" id="IPR000046">
    <property type="entry name" value="NK1_rcpt"/>
</dbReference>
<dbReference type="GO" id="GO:1902093">
    <property type="term" value="P:positive regulation of flagellated sperm motility"/>
    <property type="evidence" value="ECO:0007669"/>
    <property type="project" value="Ensembl"/>
</dbReference>
<evidence type="ECO:0000256" key="14">
    <source>
        <dbReference type="ARBA" id="ARBA00031678"/>
    </source>
</evidence>
<evidence type="ECO:0000256" key="11">
    <source>
        <dbReference type="ARBA" id="ARBA00023180"/>
    </source>
</evidence>
<dbReference type="OMA" id="CMIKWPE"/>
<evidence type="ECO:0000256" key="4">
    <source>
        <dbReference type="ARBA" id="ARBA00022692"/>
    </source>
</evidence>
<dbReference type="CTD" id="6869"/>
<dbReference type="GO" id="GO:0005886">
    <property type="term" value="C:plasma membrane"/>
    <property type="evidence" value="ECO:0007669"/>
    <property type="project" value="UniProtKB-SubCell"/>
</dbReference>
<dbReference type="PANTHER" id="PTHR46925:SF4">
    <property type="entry name" value="SUBSTANCE-P RECEPTOR"/>
    <property type="match status" value="1"/>
</dbReference>
<dbReference type="Gene3D" id="1.20.1070.10">
    <property type="entry name" value="Rhodopsin 7-helix transmembrane proteins"/>
    <property type="match status" value="1"/>
</dbReference>
<evidence type="ECO:0000256" key="10">
    <source>
        <dbReference type="ARBA" id="ARBA00023170"/>
    </source>
</evidence>
<dbReference type="SUPFAM" id="SSF81321">
    <property type="entry name" value="Family A G protein-coupled receptor-like"/>
    <property type="match status" value="1"/>
</dbReference>
<reference evidence="17" key="1">
    <citation type="submission" date="2025-08" db="UniProtKB">
        <authorList>
            <consortium name="Ensembl"/>
        </authorList>
    </citation>
    <scope>IDENTIFICATION</scope>
</reference>
<dbReference type="PANTHER" id="PTHR46925">
    <property type="entry name" value="G-PROTEIN COUPLED RECEPTOR TKR-1-RELATED"/>
    <property type="match status" value="1"/>
</dbReference>
<evidence type="ECO:0000256" key="12">
    <source>
        <dbReference type="ARBA" id="ARBA00023224"/>
    </source>
</evidence>
<dbReference type="InterPro" id="IPR017452">
    <property type="entry name" value="GPCR_Rhodpsn_7TM"/>
</dbReference>
<keyword evidence="12 16" id="KW-0807">Transducer</keyword>
<gene>
    <name evidence="17" type="primary">TACR1</name>
</gene>
<dbReference type="PROSITE" id="PS00237">
    <property type="entry name" value="G_PROTEIN_RECEP_F1_1"/>
    <property type="match status" value="1"/>
</dbReference>
<keyword evidence="5" id="KW-1133">Transmembrane helix</keyword>
<dbReference type="GeneID" id="101941642"/>
<proteinExistence type="inferred from homology"/>
<evidence type="ECO:0000256" key="13">
    <source>
        <dbReference type="ARBA" id="ARBA00023288"/>
    </source>
</evidence>
<evidence type="ECO:0000256" key="3">
    <source>
        <dbReference type="ARBA" id="ARBA00022475"/>
    </source>
</evidence>
<dbReference type="Proteomes" id="UP000694380">
    <property type="component" value="Unplaced"/>
</dbReference>
<sequence length="459" mass="52696">MCHSCRRLPLAPPNPNLHDQLPPGSSTAGRGGLSPTHRIFLERRREGKMDDDLYAEENIDYLLSHNRSANESDANQFAQPAWQITLWAVAYSLIVIVAVVGNIVVMWIILAHKRMRTVTNYFLVNLAFAEASMAAFNTVVNFTYAIHNEWYYGLVYCKFHNFFPIAAVFASIYSMTAIAVDRYMAIIHPLQPRLSATATKVVVTVIWFLALLLAFPQGYYSMTAELPNRVVCLVDWPEYDTRAYEKTYHFCVTVLIYILPLLVIGCAYTVVGITLWASEIPGDSSDRYHEQVSAKRKVVKMMIVVVCTFAVCWLPYHIYFLLHFFNPDWYQEKFIQQVYLAVMWLAMSSTMYNPIIYCCLNDRFRIGFKHAFRWCPFINAREYEGLEMKSARYLQTQSSMYKVSRIETTVSSVTGNTEEDIEESNKIKRLSVDMTSNGSSRSDSKTVSESFSFYSNTLS</sequence>
<dbReference type="KEGG" id="cpic:101941642"/>
<dbReference type="GO" id="GO:0016496">
    <property type="term" value="F:substance P receptor activity"/>
    <property type="evidence" value="ECO:0007669"/>
    <property type="project" value="Ensembl"/>
</dbReference>
<evidence type="ECO:0000256" key="9">
    <source>
        <dbReference type="ARBA" id="ARBA00023157"/>
    </source>
</evidence>
<keyword evidence="6 16" id="KW-0297">G-protein coupled receptor</keyword>
<keyword evidence="4 16" id="KW-0812">Transmembrane</keyword>
<dbReference type="GO" id="GO:0061827">
    <property type="term" value="C:sperm head"/>
    <property type="evidence" value="ECO:0007669"/>
    <property type="project" value="Ensembl"/>
</dbReference>
<comment type="subcellular location">
    <subcellularLocation>
        <location evidence="1">Cell membrane</location>
        <topology evidence="1">Multi-pass membrane protein</topology>
    </subcellularLocation>
</comment>
<evidence type="ECO:0000256" key="2">
    <source>
        <dbReference type="ARBA" id="ARBA00013755"/>
    </source>
</evidence>
<comment type="similarity">
    <text evidence="16">Belongs to the G-protein coupled receptor 1 family.</text>
</comment>
<organism evidence="17 18">
    <name type="scientific">Chrysemys picta bellii</name>
    <name type="common">Western painted turtle</name>
    <name type="synonym">Emys bellii</name>
    <dbReference type="NCBI Taxonomy" id="8478"/>
    <lineage>
        <taxon>Eukaryota</taxon>
        <taxon>Metazoa</taxon>
        <taxon>Chordata</taxon>
        <taxon>Craniata</taxon>
        <taxon>Vertebrata</taxon>
        <taxon>Euteleostomi</taxon>
        <taxon>Archelosauria</taxon>
        <taxon>Testudinata</taxon>
        <taxon>Testudines</taxon>
        <taxon>Cryptodira</taxon>
        <taxon>Durocryptodira</taxon>
        <taxon>Testudinoidea</taxon>
        <taxon>Emydidae</taxon>
        <taxon>Chrysemys</taxon>
    </lineage>
</organism>
<dbReference type="PROSITE" id="PS50262">
    <property type="entry name" value="G_PROTEIN_RECEP_F1_2"/>
    <property type="match status" value="1"/>
</dbReference>
<dbReference type="InterPro" id="IPR001681">
    <property type="entry name" value="Neurokn_rcpt"/>
</dbReference>
<keyword evidence="13" id="KW-0449">Lipoprotein</keyword>
<dbReference type="Ensembl" id="ENSCPBT00000021105.1">
    <property type="protein sequence ID" value="ENSCPBP00000017864.1"/>
    <property type="gene ID" value="ENSCPBG00000013069.1"/>
</dbReference>
<evidence type="ECO:0000256" key="6">
    <source>
        <dbReference type="ARBA" id="ARBA00023040"/>
    </source>
</evidence>
<name>A0A8C3HH24_CHRPI</name>
<protein>
    <recommendedName>
        <fullName evidence="2">Substance-P receptor</fullName>
    </recommendedName>
    <alternativeName>
        <fullName evidence="14">NK-1 receptor</fullName>
    </alternativeName>
    <alternativeName>
        <fullName evidence="15">Tachykinin receptor 1</fullName>
    </alternativeName>
</protein>
<keyword evidence="18" id="KW-1185">Reference proteome</keyword>
<dbReference type="FunFam" id="1.20.1070.10:FF:000078">
    <property type="entry name" value="Neuromedin-K receptor"/>
    <property type="match status" value="1"/>
</dbReference>
<dbReference type="GO" id="GO:0097225">
    <property type="term" value="C:sperm midpiece"/>
    <property type="evidence" value="ECO:0007669"/>
    <property type="project" value="Ensembl"/>
</dbReference>
<dbReference type="PRINTS" id="PR00237">
    <property type="entry name" value="GPCRRHODOPSN"/>
</dbReference>
<dbReference type="GeneTree" id="ENSGT00940000153745"/>
<evidence type="ECO:0000256" key="5">
    <source>
        <dbReference type="ARBA" id="ARBA00022989"/>
    </source>
</evidence>
<evidence type="ECO:0000256" key="7">
    <source>
        <dbReference type="ARBA" id="ARBA00023136"/>
    </source>
</evidence>
<dbReference type="PRINTS" id="PR00244">
    <property type="entry name" value="NEUROKININR"/>
</dbReference>
<dbReference type="OrthoDB" id="5981855at2759"/>
<evidence type="ECO:0000313" key="18">
    <source>
        <dbReference type="Proteomes" id="UP000694380"/>
    </source>
</evidence>
<evidence type="ECO:0000256" key="15">
    <source>
        <dbReference type="ARBA" id="ARBA00031714"/>
    </source>
</evidence>
<dbReference type="AlphaFoldDB" id="A0A8C3HH24"/>
<evidence type="ECO:0000256" key="1">
    <source>
        <dbReference type="ARBA" id="ARBA00004651"/>
    </source>
</evidence>
<evidence type="ECO:0000256" key="16">
    <source>
        <dbReference type="RuleBase" id="RU000688"/>
    </source>
</evidence>
<dbReference type="Pfam" id="PF00001">
    <property type="entry name" value="7tm_1"/>
    <property type="match status" value="1"/>
</dbReference>
<dbReference type="GO" id="GO:0007204">
    <property type="term" value="P:positive regulation of cytosolic calcium ion concentration"/>
    <property type="evidence" value="ECO:0007669"/>
    <property type="project" value="Ensembl"/>
</dbReference>
<keyword evidence="3" id="KW-1003">Cell membrane</keyword>
<reference evidence="17" key="2">
    <citation type="submission" date="2025-09" db="UniProtKB">
        <authorList>
            <consortium name="Ensembl"/>
        </authorList>
    </citation>
    <scope>IDENTIFICATION</scope>
</reference>
<evidence type="ECO:0000256" key="8">
    <source>
        <dbReference type="ARBA" id="ARBA00023139"/>
    </source>
</evidence>
<accession>A0A8C3HH24</accession>
<dbReference type="InterPro" id="IPR000276">
    <property type="entry name" value="GPCR_Rhodpsn"/>
</dbReference>
<keyword evidence="9" id="KW-1015">Disulfide bond</keyword>
<evidence type="ECO:0000313" key="17">
    <source>
        <dbReference type="Ensembl" id="ENSCPBP00000017864.1"/>
    </source>
</evidence>
<keyword evidence="10 16" id="KW-0675">Receptor</keyword>
<keyword evidence="8" id="KW-0564">Palmitate</keyword>
<dbReference type="CDD" id="cd16002">
    <property type="entry name" value="7tmA_NK1R"/>
    <property type="match status" value="1"/>
</dbReference>
<keyword evidence="7" id="KW-0472">Membrane</keyword>
<keyword evidence="11" id="KW-0325">Glycoprotein</keyword>